<dbReference type="PATRIC" id="fig|1075402.3.peg.2375"/>
<dbReference type="EMBL" id="LJGU01000131">
    <property type="protein sequence ID" value="OEV01756.1"/>
    <property type="molecule type" value="Genomic_DNA"/>
</dbReference>
<name>A0A1E7KCU7_9ACTN</name>
<keyword evidence="4" id="KW-1185">Reference proteome</keyword>
<feature type="compositionally biased region" description="Low complexity" evidence="1">
    <location>
        <begin position="18"/>
        <end position="43"/>
    </location>
</feature>
<keyword evidence="2" id="KW-0732">Signal</keyword>
<dbReference type="Gene3D" id="3.40.50.1820">
    <property type="entry name" value="alpha/beta hydrolase"/>
    <property type="match status" value="1"/>
</dbReference>
<dbReference type="Pfam" id="PF03583">
    <property type="entry name" value="LIP"/>
    <property type="match status" value="1"/>
</dbReference>
<evidence type="ECO:0000313" key="4">
    <source>
        <dbReference type="Proteomes" id="UP000176101"/>
    </source>
</evidence>
<dbReference type="InterPro" id="IPR005152">
    <property type="entry name" value="Lipase_secreted"/>
</dbReference>
<dbReference type="PANTHER" id="PTHR34853:SF1">
    <property type="entry name" value="LIPASE 5"/>
    <property type="match status" value="1"/>
</dbReference>
<sequence length="424" mass="44447">MLACTTAASLGVVAVPSAQATPAPEAPKTAPAPTASPAPTAQANEDRPPFYEPPAALPERNGDVIRSEPSDYYLDPLKAIKVTSAHVNRVMYRSTDGQGEPIATTGTVLTPKQAWSGDGERPVVGYAPGTQGLGDSCAPSRRLANGTEYEGLFLKGLLARGYAVALPDYEGLGTPGTHTYVNRAVSGHVVLDAVRAAQRLPEAKVPDGGPVAVTGYSQGGGAAAAAAELAPDYAPDMELRGVAAGAPPADLKKVAAKLDGTLYSPFLGYAVAGLAAGYDVDLKPILNDKGERFVSDAKEYCTEEALFKLPFTKSETLTEDGRPLTDYLEEEPFQSIAEEQRIGERAPRVPTLVTHSTTDDVIPYEVGREMAASWCEKGAPDVTFSPLAAPTHVGGAIASFPRVFLWLEGRFAGEDASSNCDTLD</sequence>
<dbReference type="Proteomes" id="UP000176101">
    <property type="component" value="Unassembled WGS sequence"/>
</dbReference>
<dbReference type="OrthoDB" id="9798122at2"/>
<evidence type="ECO:0000256" key="1">
    <source>
        <dbReference type="SAM" id="MobiDB-lite"/>
    </source>
</evidence>
<reference evidence="3 4" key="1">
    <citation type="journal article" date="2016" name="Front. Microbiol.">
        <title>Comparative Genomics Analysis of Streptomyces Species Reveals Their Adaptation to the Marine Environment and Their Diversity at the Genomic Level.</title>
        <authorList>
            <person name="Tian X."/>
            <person name="Zhang Z."/>
            <person name="Yang T."/>
            <person name="Chen M."/>
            <person name="Li J."/>
            <person name="Chen F."/>
            <person name="Yang J."/>
            <person name="Li W."/>
            <person name="Zhang B."/>
            <person name="Zhang Z."/>
            <person name="Wu J."/>
            <person name="Zhang C."/>
            <person name="Long L."/>
            <person name="Xiao J."/>
        </authorList>
    </citation>
    <scope>NUCLEOTIDE SEQUENCE [LARGE SCALE GENOMIC DNA]</scope>
    <source>
        <strain evidence="3 4">SCSIO 02100</strain>
    </source>
</reference>
<dbReference type="STRING" id="1075402.AN216_17120"/>
<feature type="region of interest" description="Disordered" evidence="1">
    <location>
        <begin position="14"/>
        <end position="64"/>
    </location>
</feature>
<dbReference type="AlphaFoldDB" id="A0A1E7KCU7"/>
<dbReference type="Gene3D" id="1.10.260.130">
    <property type="match status" value="1"/>
</dbReference>
<proteinExistence type="predicted"/>
<evidence type="ECO:0000313" key="3">
    <source>
        <dbReference type="EMBL" id="OEV01756.1"/>
    </source>
</evidence>
<dbReference type="SUPFAM" id="SSF53474">
    <property type="entry name" value="alpha/beta-Hydrolases"/>
    <property type="match status" value="1"/>
</dbReference>
<dbReference type="PANTHER" id="PTHR34853">
    <property type="match status" value="1"/>
</dbReference>
<feature type="chain" id="PRO_5038413132" evidence="2">
    <location>
        <begin position="21"/>
        <end position="424"/>
    </location>
</feature>
<comment type="caution">
    <text evidence="3">The sequence shown here is derived from an EMBL/GenBank/DDBJ whole genome shotgun (WGS) entry which is preliminary data.</text>
</comment>
<dbReference type="PIRSF" id="PIRSF029171">
    <property type="entry name" value="Esterase_LipA"/>
    <property type="match status" value="1"/>
</dbReference>
<organism evidence="3 4">
    <name type="scientific">Streptomyces oceani</name>
    <dbReference type="NCBI Taxonomy" id="1075402"/>
    <lineage>
        <taxon>Bacteria</taxon>
        <taxon>Bacillati</taxon>
        <taxon>Actinomycetota</taxon>
        <taxon>Actinomycetes</taxon>
        <taxon>Kitasatosporales</taxon>
        <taxon>Streptomycetaceae</taxon>
        <taxon>Streptomyces</taxon>
    </lineage>
</organism>
<dbReference type="GO" id="GO:0004806">
    <property type="term" value="F:triacylglycerol lipase activity"/>
    <property type="evidence" value="ECO:0007669"/>
    <property type="project" value="InterPro"/>
</dbReference>
<protein>
    <submittedName>
        <fullName evidence="3">Lipase</fullName>
    </submittedName>
</protein>
<dbReference type="InterPro" id="IPR029058">
    <property type="entry name" value="AB_hydrolase_fold"/>
</dbReference>
<gene>
    <name evidence="3" type="ORF">AN216_17120</name>
</gene>
<feature type="signal peptide" evidence="2">
    <location>
        <begin position="1"/>
        <end position="20"/>
    </location>
</feature>
<accession>A0A1E7KCU7</accession>
<evidence type="ECO:0000256" key="2">
    <source>
        <dbReference type="SAM" id="SignalP"/>
    </source>
</evidence>
<dbReference type="GO" id="GO:0016042">
    <property type="term" value="P:lipid catabolic process"/>
    <property type="evidence" value="ECO:0007669"/>
    <property type="project" value="InterPro"/>
</dbReference>